<dbReference type="Proteomes" id="UP000606172">
    <property type="component" value="Unassembled WGS sequence"/>
</dbReference>
<keyword evidence="4" id="KW-1185">Reference proteome</keyword>
<gene>
    <name evidence="3" type="ORF">Ssi02_17340</name>
</gene>
<protein>
    <submittedName>
        <fullName evidence="3">Uncharacterized protein</fullName>
    </submittedName>
</protein>
<evidence type="ECO:0000256" key="1">
    <source>
        <dbReference type="SAM" id="MobiDB-lite"/>
    </source>
</evidence>
<comment type="caution">
    <text evidence="3">The sequence shown here is derived from an EMBL/GenBank/DDBJ whole genome shotgun (WGS) entry which is preliminary data.</text>
</comment>
<feature type="chain" id="PRO_5039072099" evidence="2">
    <location>
        <begin position="28"/>
        <end position="156"/>
    </location>
</feature>
<feature type="region of interest" description="Disordered" evidence="1">
    <location>
        <begin position="33"/>
        <end position="60"/>
    </location>
</feature>
<evidence type="ECO:0000256" key="2">
    <source>
        <dbReference type="SAM" id="SignalP"/>
    </source>
</evidence>
<name>A0A919V5F7_9ACTN</name>
<keyword evidence="2" id="KW-0732">Signal</keyword>
<feature type="signal peptide" evidence="2">
    <location>
        <begin position="1"/>
        <end position="27"/>
    </location>
</feature>
<organism evidence="3 4">
    <name type="scientific">Sinosporangium siamense</name>
    <dbReference type="NCBI Taxonomy" id="1367973"/>
    <lineage>
        <taxon>Bacteria</taxon>
        <taxon>Bacillati</taxon>
        <taxon>Actinomycetota</taxon>
        <taxon>Actinomycetes</taxon>
        <taxon>Streptosporangiales</taxon>
        <taxon>Streptosporangiaceae</taxon>
        <taxon>Sinosporangium</taxon>
    </lineage>
</organism>
<dbReference type="PROSITE" id="PS51257">
    <property type="entry name" value="PROKAR_LIPOPROTEIN"/>
    <property type="match status" value="1"/>
</dbReference>
<evidence type="ECO:0000313" key="3">
    <source>
        <dbReference type="EMBL" id="GII91503.1"/>
    </source>
</evidence>
<evidence type="ECO:0000313" key="4">
    <source>
        <dbReference type="Proteomes" id="UP000606172"/>
    </source>
</evidence>
<accession>A0A919V5F7</accession>
<dbReference type="EMBL" id="BOOW01000010">
    <property type="protein sequence ID" value="GII91503.1"/>
    <property type="molecule type" value="Genomic_DNA"/>
</dbReference>
<dbReference type="AlphaFoldDB" id="A0A919V5F7"/>
<reference evidence="3" key="1">
    <citation type="submission" date="2021-01" db="EMBL/GenBank/DDBJ databases">
        <title>Whole genome shotgun sequence of Sinosporangium siamense NBRC 109515.</title>
        <authorList>
            <person name="Komaki H."/>
            <person name="Tamura T."/>
        </authorList>
    </citation>
    <scope>NUCLEOTIDE SEQUENCE</scope>
    <source>
        <strain evidence="3">NBRC 109515</strain>
    </source>
</reference>
<sequence>MFPVSYRRGLLTFAAASVLVLFTAACGGSGEDTSAKPAAEAPVENKAAEPASGSGGGDTKQICRDAMRIGTDSMGDMQKLMSDPTALNTTFEKLSGQYKDLAAKADGELAGALNKFAEIYSSLKVDMNNPQAAMTQLTDVTTKAQEAGAALTKACV</sequence>
<dbReference type="RefSeq" id="WP_204023080.1">
    <property type="nucleotide sequence ID" value="NZ_BOOW01000010.1"/>
</dbReference>
<proteinExistence type="predicted"/>